<evidence type="ECO:0000256" key="17">
    <source>
        <dbReference type="RuleBase" id="RU362081"/>
    </source>
</evidence>
<evidence type="ECO:0000256" key="7">
    <source>
        <dbReference type="ARBA" id="ARBA00022737"/>
    </source>
</evidence>
<dbReference type="OrthoDB" id="391538at2"/>
<dbReference type="Gene3D" id="3.40.50.1000">
    <property type="entry name" value="HAD superfamily/HAD-like"/>
    <property type="match status" value="1"/>
</dbReference>
<reference evidence="19 20" key="1">
    <citation type="submission" date="2015-07" db="EMBL/GenBank/DDBJ databases">
        <title>Whole genome sequencing of Bosea vaviloviae isolated from cave pool.</title>
        <authorList>
            <person name="Tan N.E.H."/>
            <person name="Lee Y.P."/>
            <person name="Gan H.M."/>
            <person name="Barton H."/>
            <person name="Savka M.A."/>
        </authorList>
    </citation>
    <scope>NUCLEOTIDE SEQUENCE [LARGE SCALE GENOMIC DNA]</scope>
    <source>
        <strain evidence="19 20">SD260</strain>
    </source>
</reference>
<comment type="subcellular location">
    <subcellularLocation>
        <location evidence="1">Cell membrane</location>
        <topology evidence="1">Multi-pass membrane protein</topology>
    </subcellularLocation>
</comment>
<dbReference type="GO" id="GO:0005507">
    <property type="term" value="F:copper ion binding"/>
    <property type="evidence" value="ECO:0007669"/>
    <property type="project" value="InterPro"/>
</dbReference>
<feature type="domain" description="HMA" evidence="18">
    <location>
        <begin position="13"/>
        <end position="78"/>
    </location>
</feature>
<keyword evidence="3" id="KW-0813">Transport</keyword>
<dbReference type="CDD" id="cd02094">
    <property type="entry name" value="P-type_ATPase_Cu-like"/>
    <property type="match status" value="1"/>
</dbReference>
<dbReference type="InterPro" id="IPR059000">
    <property type="entry name" value="ATPase_P-type_domA"/>
</dbReference>
<evidence type="ECO:0000256" key="12">
    <source>
        <dbReference type="ARBA" id="ARBA00022967"/>
    </source>
</evidence>
<dbReference type="InterPro" id="IPR044492">
    <property type="entry name" value="P_typ_ATPase_HD_dom"/>
</dbReference>
<feature type="domain" description="HMA" evidence="18">
    <location>
        <begin position="80"/>
        <end position="146"/>
    </location>
</feature>
<keyword evidence="7" id="KW-0677">Repeat</keyword>
<dbReference type="SUPFAM" id="SSF55008">
    <property type="entry name" value="HMA, heavy metal-associated domain"/>
    <property type="match status" value="2"/>
</dbReference>
<dbReference type="NCBIfam" id="TIGR01511">
    <property type="entry name" value="ATPase-IB1_Cu"/>
    <property type="match status" value="1"/>
</dbReference>
<dbReference type="Gene3D" id="3.40.1110.10">
    <property type="entry name" value="Calcium-transporting ATPase, cytoplasmic domain N"/>
    <property type="match status" value="1"/>
</dbReference>
<dbReference type="SUPFAM" id="SSF81665">
    <property type="entry name" value="Calcium ATPase, transmembrane domain M"/>
    <property type="match status" value="1"/>
</dbReference>
<keyword evidence="16 17" id="KW-0472">Membrane</keyword>
<evidence type="ECO:0000256" key="6">
    <source>
        <dbReference type="ARBA" id="ARBA00022723"/>
    </source>
</evidence>
<evidence type="ECO:0000313" key="20">
    <source>
        <dbReference type="Proteomes" id="UP000037822"/>
    </source>
</evidence>
<feature type="transmembrane region" description="Helical" evidence="17">
    <location>
        <begin position="427"/>
        <end position="449"/>
    </location>
</feature>
<dbReference type="PRINTS" id="PR00120">
    <property type="entry name" value="HATPASE"/>
</dbReference>
<evidence type="ECO:0000256" key="15">
    <source>
        <dbReference type="ARBA" id="ARBA00023065"/>
    </source>
</evidence>
<dbReference type="SFLD" id="SFLDG00002">
    <property type="entry name" value="C1.7:_P-type_atpase_like"/>
    <property type="match status" value="1"/>
</dbReference>
<keyword evidence="8 17" id="KW-0547">Nucleotide-binding</keyword>
<keyword evidence="10 17" id="KW-0067">ATP-binding</keyword>
<keyword evidence="20" id="KW-1185">Reference proteome</keyword>
<keyword evidence="5 17" id="KW-0812">Transmembrane</keyword>
<evidence type="ECO:0000256" key="8">
    <source>
        <dbReference type="ARBA" id="ARBA00022741"/>
    </source>
</evidence>
<dbReference type="InterPro" id="IPR023214">
    <property type="entry name" value="HAD_sf"/>
</dbReference>
<evidence type="ECO:0000256" key="9">
    <source>
        <dbReference type="ARBA" id="ARBA00022796"/>
    </source>
</evidence>
<sequence>MTITEARTPASATRIAVAIDGMSCASCVGRVEKAVLAVPGVAAASVNLVTSRASVDLGTGGEAQAVFDAIRQAGYEPREDIVELTVEGMSCASCVGRVERALKAVPGVLDGTVNLATGRAHARYLGGEPTLAAMTAALAQAGYPGRTIVDAAAQIDRDREAREVELSGLRRSLAIAAIATLPIVVVEMGGHLFDGLHHALAASVGEDTVRYLSFVLASLVQFGPGLQFYRKGGPALLRGAPDMNSLVMLGTTTAYLYSAVSTFLPGLLPPGLDYTYFEAGAVIVTLILFGRYAEARAKGRTGDAIRQLLRLQAKTARIQRDEREQDVPIAQVKPGDVVVIRPGERLPVDGEVIAGSSFIDESMITGEPIPVQKGQGDAVVGGTVNKTGAFRFRATKVGADTLLAQIVRTMEAAQGSKLPIQALVDKVTMWFVPAVITGAALTFAIWMVFGPSPALSLAIVNAVAVLIIACPCAMGLATPTSIMVGTGKAAQMGVLFRRGEALQALRDVAAIALDKTGTITKGRPELTDIAVADGFDEDEVLRLVAAVETRSEHPIAEAIVAEARKRGLAFAEPTAFAAEPGFGVSAMVEGRALLVGADRLLVSKGIDLSPFATVAARLGDQGKSPLYAGIDGRLAAVLAVADPLKETSREALEALSALGIRIVMITGDNRRTAEAIARSLPIDEVVAEVLPAGKVEVIKRLQAGGARVAFVGDGINDAPALAQADVGLAIGTGTDIAIESADVVLMSGDLRNVPNAVSLSRATIRNITENLFWAFGYNAVLIPVAAGALYPAFGILMSPMFAGLAMALSSVSVVTNALRLKRFRPPLAAHADRAKSAQPALAA</sequence>
<dbReference type="SUPFAM" id="SSF56784">
    <property type="entry name" value="HAD-like"/>
    <property type="match status" value="1"/>
</dbReference>
<dbReference type="PROSITE" id="PS50846">
    <property type="entry name" value="HMA_2"/>
    <property type="match status" value="2"/>
</dbReference>
<dbReference type="PATRIC" id="fig|1526658.3.peg.970"/>
<dbReference type="NCBIfam" id="TIGR01525">
    <property type="entry name" value="ATPase-IB_hvy"/>
    <property type="match status" value="1"/>
</dbReference>
<keyword evidence="9" id="KW-0187">Copper transport</keyword>
<keyword evidence="12" id="KW-1278">Translocase</keyword>
<dbReference type="Pfam" id="PF00702">
    <property type="entry name" value="Hydrolase"/>
    <property type="match status" value="1"/>
</dbReference>
<dbReference type="SFLD" id="SFLDF00027">
    <property type="entry name" value="p-type_atpase"/>
    <property type="match status" value="1"/>
</dbReference>
<dbReference type="Gene3D" id="3.30.70.100">
    <property type="match status" value="2"/>
</dbReference>
<evidence type="ECO:0000256" key="16">
    <source>
        <dbReference type="ARBA" id="ARBA00023136"/>
    </source>
</evidence>
<dbReference type="GO" id="GO:0055070">
    <property type="term" value="P:copper ion homeostasis"/>
    <property type="evidence" value="ECO:0007669"/>
    <property type="project" value="TreeGrafter"/>
</dbReference>
<dbReference type="NCBIfam" id="TIGR01494">
    <property type="entry name" value="ATPase_P-type"/>
    <property type="match status" value="1"/>
</dbReference>
<evidence type="ECO:0000256" key="3">
    <source>
        <dbReference type="ARBA" id="ARBA00022448"/>
    </source>
</evidence>
<dbReference type="InterPro" id="IPR008250">
    <property type="entry name" value="ATPase_P-typ_transduc_dom_A_sf"/>
</dbReference>
<dbReference type="GO" id="GO:0060003">
    <property type="term" value="P:copper ion export"/>
    <property type="evidence" value="ECO:0007669"/>
    <property type="project" value="UniProtKB-ARBA"/>
</dbReference>
<protein>
    <submittedName>
        <fullName evidence="19">ATPase</fullName>
    </submittedName>
</protein>
<comment type="caution">
    <text evidence="19">The sequence shown here is derived from an EMBL/GenBank/DDBJ whole genome shotgun (WGS) entry which is preliminary data.</text>
</comment>
<feature type="transmembrane region" description="Helical" evidence="17">
    <location>
        <begin position="208"/>
        <end position="226"/>
    </location>
</feature>
<dbReference type="Pfam" id="PF00122">
    <property type="entry name" value="E1-E2_ATPase"/>
    <property type="match status" value="1"/>
</dbReference>
<dbReference type="InterPro" id="IPR023299">
    <property type="entry name" value="ATPase_P-typ_cyto_dom_N"/>
</dbReference>
<name>A0A0N0M8T0_9HYPH</name>
<feature type="transmembrane region" description="Helical" evidence="17">
    <location>
        <begin position="771"/>
        <end position="793"/>
    </location>
</feature>
<dbReference type="EMBL" id="LGSZ01000078">
    <property type="protein sequence ID" value="KPH75569.1"/>
    <property type="molecule type" value="Genomic_DNA"/>
</dbReference>
<evidence type="ECO:0000256" key="4">
    <source>
        <dbReference type="ARBA" id="ARBA00022475"/>
    </source>
</evidence>
<dbReference type="PROSITE" id="PS00154">
    <property type="entry name" value="ATPASE_E1_E2"/>
    <property type="match status" value="1"/>
</dbReference>
<dbReference type="Proteomes" id="UP000037822">
    <property type="component" value="Unassembled WGS sequence"/>
</dbReference>
<evidence type="ECO:0000256" key="10">
    <source>
        <dbReference type="ARBA" id="ARBA00022840"/>
    </source>
</evidence>
<dbReference type="InterPro" id="IPR017969">
    <property type="entry name" value="Heavy-metal-associated_CS"/>
</dbReference>
<dbReference type="GO" id="GO:0005524">
    <property type="term" value="F:ATP binding"/>
    <property type="evidence" value="ECO:0007669"/>
    <property type="project" value="UniProtKB-UniRule"/>
</dbReference>
<dbReference type="CDD" id="cd00371">
    <property type="entry name" value="HMA"/>
    <property type="match status" value="2"/>
</dbReference>
<dbReference type="NCBIfam" id="TIGR00003">
    <property type="entry name" value="copper ion binding protein"/>
    <property type="match status" value="1"/>
</dbReference>
<dbReference type="GO" id="GO:0005886">
    <property type="term" value="C:plasma membrane"/>
    <property type="evidence" value="ECO:0007669"/>
    <property type="project" value="UniProtKB-SubCell"/>
</dbReference>
<dbReference type="AlphaFoldDB" id="A0A0N0M8T0"/>
<keyword evidence="11" id="KW-0460">Magnesium</keyword>
<evidence type="ECO:0000256" key="14">
    <source>
        <dbReference type="ARBA" id="ARBA00023008"/>
    </source>
</evidence>
<evidence type="ECO:0000256" key="5">
    <source>
        <dbReference type="ARBA" id="ARBA00022692"/>
    </source>
</evidence>
<dbReference type="InterPro" id="IPR023298">
    <property type="entry name" value="ATPase_P-typ_TM_dom_sf"/>
</dbReference>
<dbReference type="InterPro" id="IPR027256">
    <property type="entry name" value="P-typ_ATPase_IB"/>
</dbReference>
<keyword evidence="4 17" id="KW-1003">Cell membrane</keyword>
<evidence type="ECO:0000313" key="19">
    <source>
        <dbReference type="EMBL" id="KPH75569.1"/>
    </source>
</evidence>
<evidence type="ECO:0000256" key="13">
    <source>
        <dbReference type="ARBA" id="ARBA00022989"/>
    </source>
</evidence>
<keyword evidence="6 17" id="KW-0479">Metal-binding</keyword>
<feature type="transmembrane region" description="Helical" evidence="17">
    <location>
        <begin position="455"/>
        <end position="478"/>
    </location>
</feature>
<dbReference type="PANTHER" id="PTHR43520:SF8">
    <property type="entry name" value="P-TYPE CU(+) TRANSPORTER"/>
    <property type="match status" value="1"/>
</dbReference>
<keyword evidence="15" id="KW-0406">Ion transport</keyword>
<dbReference type="GO" id="GO:0016887">
    <property type="term" value="F:ATP hydrolysis activity"/>
    <property type="evidence" value="ECO:0007669"/>
    <property type="project" value="InterPro"/>
</dbReference>
<proteinExistence type="inferred from homology"/>
<dbReference type="InterPro" id="IPR001757">
    <property type="entry name" value="P_typ_ATPase"/>
</dbReference>
<dbReference type="InterPro" id="IPR036163">
    <property type="entry name" value="HMA_dom_sf"/>
</dbReference>
<dbReference type="InterPro" id="IPR036412">
    <property type="entry name" value="HAD-like_sf"/>
</dbReference>
<dbReference type="Gene3D" id="2.70.150.10">
    <property type="entry name" value="Calcium-transporting ATPase, cytoplasmic transduction domain A"/>
    <property type="match status" value="1"/>
</dbReference>
<dbReference type="GO" id="GO:0043682">
    <property type="term" value="F:P-type divalent copper transporter activity"/>
    <property type="evidence" value="ECO:0007669"/>
    <property type="project" value="TreeGrafter"/>
</dbReference>
<evidence type="ECO:0000256" key="11">
    <source>
        <dbReference type="ARBA" id="ARBA00022842"/>
    </source>
</evidence>
<organism evidence="19 20">
    <name type="scientific">Bosea vaviloviae</name>
    <dbReference type="NCBI Taxonomy" id="1526658"/>
    <lineage>
        <taxon>Bacteria</taxon>
        <taxon>Pseudomonadati</taxon>
        <taxon>Pseudomonadota</taxon>
        <taxon>Alphaproteobacteria</taxon>
        <taxon>Hyphomicrobiales</taxon>
        <taxon>Boseaceae</taxon>
        <taxon>Bosea</taxon>
    </lineage>
</organism>
<gene>
    <name evidence="19" type="ORF">AE618_24720</name>
</gene>
<feature type="transmembrane region" description="Helical" evidence="17">
    <location>
        <begin position="246"/>
        <end position="268"/>
    </location>
</feature>
<comment type="similarity">
    <text evidence="2 17">Belongs to the cation transport ATPase (P-type) (TC 3.A.3) family. Type IB subfamily.</text>
</comment>
<evidence type="ECO:0000256" key="1">
    <source>
        <dbReference type="ARBA" id="ARBA00004651"/>
    </source>
</evidence>
<dbReference type="InterPro" id="IPR006121">
    <property type="entry name" value="HMA_dom"/>
</dbReference>
<dbReference type="PROSITE" id="PS01047">
    <property type="entry name" value="HMA_1"/>
    <property type="match status" value="2"/>
</dbReference>
<accession>A0A0N0M8T0</accession>
<evidence type="ECO:0000259" key="18">
    <source>
        <dbReference type="PROSITE" id="PS50846"/>
    </source>
</evidence>
<dbReference type="RefSeq" id="WP_054211710.1">
    <property type="nucleotide sequence ID" value="NZ_LGSZ01000078.1"/>
</dbReference>
<feature type="transmembrane region" description="Helical" evidence="17">
    <location>
        <begin position="172"/>
        <end position="193"/>
    </location>
</feature>
<dbReference type="PRINTS" id="PR00119">
    <property type="entry name" value="CATATPASE"/>
</dbReference>
<dbReference type="SFLD" id="SFLDS00003">
    <property type="entry name" value="Haloacid_Dehalogenase"/>
    <property type="match status" value="1"/>
</dbReference>
<keyword evidence="13 17" id="KW-1133">Transmembrane helix</keyword>
<dbReference type="SUPFAM" id="SSF81653">
    <property type="entry name" value="Calcium ATPase, transduction domain A"/>
    <property type="match status" value="1"/>
</dbReference>
<dbReference type="PANTHER" id="PTHR43520">
    <property type="entry name" value="ATP7, ISOFORM B"/>
    <property type="match status" value="1"/>
</dbReference>
<dbReference type="InterPro" id="IPR018303">
    <property type="entry name" value="ATPase_P-typ_P_site"/>
</dbReference>
<evidence type="ECO:0000256" key="2">
    <source>
        <dbReference type="ARBA" id="ARBA00006024"/>
    </source>
</evidence>
<feature type="transmembrane region" description="Helical" evidence="17">
    <location>
        <begin position="799"/>
        <end position="818"/>
    </location>
</feature>
<dbReference type="Pfam" id="PF00403">
    <property type="entry name" value="HMA"/>
    <property type="match status" value="2"/>
</dbReference>
<dbReference type="InterPro" id="IPR006122">
    <property type="entry name" value="HMA_Cu_ion-bd"/>
</dbReference>
<feature type="transmembrane region" description="Helical" evidence="17">
    <location>
        <begin position="274"/>
        <end position="293"/>
    </location>
</feature>
<dbReference type="FunFam" id="2.70.150.10:FF:000020">
    <property type="entry name" value="Copper-exporting P-type ATPase A"/>
    <property type="match status" value="1"/>
</dbReference>
<keyword evidence="14" id="KW-0186">Copper</keyword>